<dbReference type="EMBL" id="CP019454">
    <property type="protein sequence ID" value="AUW94952.1"/>
    <property type="molecule type" value="Genomic_DNA"/>
</dbReference>
<accession>A0ABM6RTY7</accession>
<proteinExistence type="predicted"/>
<evidence type="ECO:0000313" key="2">
    <source>
        <dbReference type="Proteomes" id="UP000325292"/>
    </source>
</evidence>
<gene>
    <name evidence="1" type="ORF">BXT84_14145</name>
</gene>
<sequence>MANSHANTMLETIRQLQNELDRIYAVTNDLSDDTLAAVSHELDALFVHYLRSQGVVSDISDAIT</sequence>
<evidence type="ECO:0000313" key="1">
    <source>
        <dbReference type="EMBL" id="AUW94952.1"/>
    </source>
</evidence>
<name>A0ABM6RTY7_9FIRM</name>
<dbReference type="SUPFAM" id="SSF140500">
    <property type="entry name" value="BAS1536-like"/>
    <property type="match status" value="1"/>
</dbReference>
<evidence type="ECO:0008006" key="3">
    <source>
        <dbReference type="Google" id="ProtNLM"/>
    </source>
</evidence>
<dbReference type="Proteomes" id="UP000325292">
    <property type="component" value="Chromosome"/>
</dbReference>
<keyword evidence="2" id="KW-1185">Reference proteome</keyword>
<reference evidence="1 2" key="1">
    <citation type="journal article" date="2019" name="Sci. Rep.">
        <title>Sulfobacillus thermotolerans: new insights into resistance and metabolic capacities of acidophilic chemolithotrophs.</title>
        <authorList>
            <person name="Panyushkina A.E."/>
            <person name="Babenko V.V."/>
            <person name="Nikitina A.S."/>
            <person name="Selezneva O.V."/>
            <person name="Tsaplina I.A."/>
            <person name="Letarova M.A."/>
            <person name="Kostryukova E.S."/>
            <person name="Letarov A.V."/>
        </authorList>
    </citation>
    <scope>NUCLEOTIDE SEQUENCE [LARGE SCALE GENOMIC DNA]</scope>
    <source>
        <strain evidence="1 2">Kr1</strain>
    </source>
</reference>
<dbReference type="InterPro" id="IPR037208">
    <property type="entry name" value="Spo0E-like_sf"/>
</dbReference>
<organism evidence="1 2">
    <name type="scientific">Sulfobacillus thermotolerans</name>
    <dbReference type="NCBI Taxonomy" id="338644"/>
    <lineage>
        <taxon>Bacteria</taxon>
        <taxon>Bacillati</taxon>
        <taxon>Bacillota</taxon>
        <taxon>Clostridia</taxon>
        <taxon>Eubacteriales</taxon>
        <taxon>Clostridiales Family XVII. Incertae Sedis</taxon>
        <taxon>Sulfobacillus</taxon>
    </lineage>
</organism>
<protein>
    <recommendedName>
        <fullName evidence="3">Spo0E like sporulation regulatory protein</fullName>
    </recommendedName>
</protein>